<dbReference type="NCBIfam" id="TIGR01549">
    <property type="entry name" value="HAD-SF-IA-v1"/>
    <property type="match status" value="1"/>
</dbReference>
<protein>
    <submittedName>
        <fullName evidence="5">HAD-IA family hydrolase</fullName>
    </submittedName>
</protein>
<dbReference type="InterPro" id="IPR051400">
    <property type="entry name" value="HAD-like_hydrolase"/>
</dbReference>
<dbReference type="Proteomes" id="UP000430295">
    <property type="component" value="Unassembled WGS sequence"/>
</dbReference>
<evidence type="ECO:0000313" key="6">
    <source>
        <dbReference type="Proteomes" id="UP000430295"/>
    </source>
</evidence>
<dbReference type="RefSeq" id="WP_155199099.1">
    <property type="nucleotide sequence ID" value="NZ_JASHCX010000004.1"/>
</dbReference>
<dbReference type="GO" id="GO:0046872">
    <property type="term" value="F:metal ion binding"/>
    <property type="evidence" value="ECO:0007669"/>
    <property type="project" value="UniProtKB-KW"/>
</dbReference>
<dbReference type="InterPro" id="IPR023198">
    <property type="entry name" value="PGP-like_dom2"/>
</dbReference>
<keyword evidence="2" id="KW-0479">Metal-binding</keyword>
<keyword evidence="4" id="KW-0460">Magnesium</keyword>
<gene>
    <name evidence="5" type="ORF">GMC75_06880</name>
</gene>
<comment type="cofactor">
    <cofactor evidence="1">
        <name>Mg(2+)</name>
        <dbReference type="ChEBI" id="CHEBI:18420"/>
    </cofactor>
</comment>
<organism evidence="5 6">
    <name type="scientific">Streptococcus parasanguinis</name>
    <dbReference type="NCBI Taxonomy" id="1318"/>
    <lineage>
        <taxon>Bacteria</taxon>
        <taxon>Bacillati</taxon>
        <taxon>Bacillota</taxon>
        <taxon>Bacilli</taxon>
        <taxon>Lactobacillales</taxon>
        <taxon>Streptococcaceae</taxon>
        <taxon>Streptococcus</taxon>
    </lineage>
</organism>
<comment type="caution">
    <text evidence="5">The sequence shown here is derived from an EMBL/GenBank/DDBJ whole genome shotgun (WGS) entry which is preliminary data.</text>
</comment>
<dbReference type="EMBL" id="WMYS01000003">
    <property type="protein sequence ID" value="MTR41402.1"/>
    <property type="molecule type" value="Genomic_DNA"/>
</dbReference>
<dbReference type="GO" id="GO:0016791">
    <property type="term" value="F:phosphatase activity"/>
    <property type="evidence" value="ECO:0007669"/>
    <property type="project" value="TreeGrafter"/>
</dbReference>
<dbReference type="SUPFAM" id="SSF56784">
    <property type="entry name" value="HAD-like"/>
    <property type="match status" value="1"/>
</dbReference>
<dbReference type="Gene3D" id="1.10.150.240">
    <property type="entry name" value="Putative phosphatase, domain 2"/>
    <property type="match status" value="1"/>
</dbReference>
<dbReference type="PANTHER" id="PTHR46470">
    <property type="entry name" value="N-ACYLNEURAMINATE-9-PHOSPHATASE"/>
    <property type="match status" value="1"/>
</dbReference>
<name>A0A6I3P1F4_STRPA</name>
<accession>A0A6I3P1F4</accession>
<evidence type="ECO:0000256" key="3">
    <source>
        <dbReference type="ARBA" id="ARBA00022801"/>
    </source>
</evidence>
<proteinExistence type="predicted"/>
<dbReference type="InterPro" id="IPR036412">
    <property type="entry name" value="HAD-like_sf"/>
</dbReference>
<sequence length="646" mass="76024">MTTINEKKIDTNIVAFDFFDTIVHRDCDPETILFQWAKEISLYLNFSVTPSSIYTARKKVEYDTKKQGLEEVPYDNLLRELFKELNRLADSPIIATIEEFLTFAKELETKIEIEHIYLDNDTVEFVRQAYENGKLLYIISDFYTDSSLLNQVLIHFGIRKYFKDIFVSSEYNARKSTGKLYEVFLSRLNVAPESVTMIGDNYKSDVINPMNLGLASYFKEYKHVTGSIVDKKELKNLYRKTLYFNAEIAPFNGFIADILYFISKLHVQLVKDGVKQILFCSREGQLLKTLFDQYQNSYFNENKINTDYFYVSRRSTLYPSLEKLEIESFDIIFRQYKRISLENFLLNLNFSRDEISNISSDLQVDMTHKIDRNSVVLEKLKSNPCFIKRYKLEKAKDSNFRNYVTSLTQDDSIYIVDIGWKGTIQDNIQKAFPDKKVVGYYFGLKYNGYQSISKNNKFGIMFNDFPHKTPFFDIISRNYEIYEDIFVADHGPVVAYDNVNGEILPILDEHFKHVKVFEKVNDFQQKLIEGIDILLDAYTRTDFLPYELYDLFLVNSLKKECVFVPKLYNLRNSLREEVVENFGEVVVKEKVRFSRKRLLVAKKDLLWVDFSYQLFDKVPFLTILPKTYCTIVFGIRRLILKLKDGI</sequence>
<keyword evidence="3 5" id="KW-0378">Hydrolase</keyword>
<evidence type="ECO:0000313" key="5">
    <source>
        <dbReference type="EMBL" id="MTR41402.1"/>
    </source>
</evidence>
<dbReference type="Gene3D" id="3.40.50.1000">
    <property type="entry name" value="HAD superfamily/HAD-like"/>
    <property type="match status" value="1"/>
</dbReference>
<evidence type="ECO:0000256" key="2">
    <source>
        <dbReference type="ARBA" id="ARBA00022723"/>
    </source>
</evidence>
<dbReference type="PANTHER" id="PTHR46470:SF2">
    <property type="entry name" value="GLYCERALDEHYDE 3-PHOSPHATE PHOSPHATASE"/>
    <property type="match status" value="1"/>
</dbReference>
<reference evidence="5 6" key="1">
    <citation type="journal article" date="2019" name="Nat. Med.">
        <title>A library of human gut bacterial isolates paired with longitudinal multiomics data enables mechanistic microbiome research.</title>
        <authorList>
            <person name="Poyet M."/>
            <person name="Groussin M."/>
            <person name="Gibbons S.M."/>
            <person name="Avila-Pacheco J."/>
            <person name="Jiang X."/>
            <person name="Kearney S.M."/>
            <person name="Perrotta A.R."/>
            <person name="Berdy B."/>
            <person name="Zhao S."/>
            <person name="Lieberman T.D."/>
            <person name="Swanson P.K."/>
            <person name="Smith M."/>
            <person name="Roesemann S."/>
            <person name="Alexander J.E."/>
            <person name="Rich S.A."/>
            <person name="Livny J."/>
            <person name="Vlamakis H."/>
            <person name="Clish C."/>
            <person name="Bullock K."/>
            <person name="Deik A."/>
            <person name="Scott J."/>
            <person name="Pierce K.A."/>
            <person name="Xavier R.J."/>
            <person name="Alm E.J."/>
        </authorList>
    </citation>
    <scope>NUCLEOTIDE SEQUENCE [LARGE SCALE GENOMIC DNA]</scope>
    <source>
        <strain evidence="5 6">BIOML-A18</strain>
    </source>
</reference>
<dbReference type="GO" id="GO:0044281">
    <property type="term" value="P:small molecule metabolic process"/>
    <property type="evidence" value="ECO:0007669"/>
    <property type="project" value="UniProtKB-ARBA"/>
</dbReference>
<evidence type="ECO:0000256" key="1">
    <source>
        <dbReference type="ARBA" id="ARBA00001946"/>
    </source>
</evidence>
<dbReference type="Pfam" id="PF00702">
    <property type="entry name" value="Hydrolase"/>
    <property type="match status" value="1"/>
</dbReference>
<dbReference type="InterPro" id="IPR023214">
    <property type="entry name" value="HAD_sf"/>
</dbReference>
<dbReference type="InterPro" id="IPR006439">
    <property type="entry name" value="HAD-SF_hydro_IA"/>
</dbReference>
<evidence type="ECO:0000256" key="4">
    <source>
        <dbReference type="ARBA" id="ARBA00022842"/>
    </source>
</evidence>
<dbReference type="AlphaFoldDB" id="A0A6I3P1F4"/>